<reference evidence="6" key="1">
    <citation type="submission" date="2020-10" db="EMBL/GenBank/DDBJ databases">
        <authorList>
            <person name="Gilroy R."/>
        </authorList>
    </citation>
    <scope>NUCLEOTIDE SEQUENCE</scope>
    <source>
        <strain evidence="6">1748</strain>
    </source>
</reference>
<feature type="chain" id="PRO_5039743840" evidence="2">
    <location>
        <begin position="20"/>
        <end position="554"/>
    </location>
</feature>
<sequence length="554" mass="61129">MKNRIKIVSLALLSTLLFASCETDTSLESTSSTSSSSSSSSLTSSSTESSQTSSSSVNFDDFEFDFPAWPELDKDVYPQEITFYSMNDTHGNLLPDEANEYPGFVQTVYEIKHQADFFASSVLVSSGDMFQGTALSNISEGYAMVDAMNMAGFTGMAIGNHEFDWGIDALEKLAERANFPFLGVNILNQETSQRADFAGDYCIINRGKAKIGIIGSIGSDLESDISASVLKGYEFVNEYDMVSQIAKSLKSEENCDIVILLTHQSPDTGLSLLNIPEIDGIFGGHDHQTHNETASGKKFISAGCNSSYYGQIKFVYSKEDGKYICDTSLESTRYQEVYYDPTKYDENVMLVANKYNEVISVISETVIGKRRGELVRYNSDATSSLYGYAGTFLCEAMMYYATELNPVDNVVAAFHNTGGVRSSWVNTNLTPDENGLYNITIGDLYSMSPFDNMVQYVDVKGSDLIDAYKDHYNSLGFEEDPSSYNSLYLNGEKIVSSNIYRVVTIDFVITRKSDPLYSENGGTNLNGELAYIRDVVSAYVQHLGTVEAANYTRS</sequence>
<dbReference type="GO" id="GO:0000166">
    <property type="term" value="F:nucleotide binding"/>
    <property type="evidence" value="ECO:0007669"/>
    <property type="project" value="UniProtKB-KW"/>
</dbReference>
<dbReference type="PRINTS" id="PR01607">
    <property type="entry name" value="APYRASEFAMLY"/>
</dbReference>
<dbReference type="InterPro" id="IPR029052">
    <property type="entry name" value="Metallo-depent_PP-like"/>
</dbReference>
<gene>
    <name evidence="6" type="ORF">IAC78_00605</name>
</gene>
<dbReference type="SUPFAM" id="SSF55816">
    <property type="entry name" value="5'-nucleotidase (syn. UDP-sugar hydrolase), C-terminal domain"/>
    <property type="match status" value="1"/>
</dbReference>
<dbReference type="InterPro" id="IPR008334">
    <property type="entry name" value="5'-Nucleotdase_C"/>
</dbReference>
<dbReference type="GO" id="GO:0046872">
    <property type="term" value="F:metal ion binding"/>
    <property type="evidence" value="ECO:0007669"/>
    <property type="project" value="InterPro"/>
</dbReference>
<dbReference type="InterPro" id="IPR006179">
    <property type="entry name" value="5_nucleotidase/apyrase"/>
</dbReference>
<dbReference type="PANTHER" id="PTHR11575:SF24">
    <property type="entry name" value="5'-NUCLEOTIDASE"/>
    <property type="match status" value="1"/>
</dbReference>
<dbReference type="InterPro" id="IPR036907">
    <property type="entry name" value="5'-Nucleotdase_C_sf"/>
</dbReference>
<dbReference type="InterPro" id="IPR004843">
    <property type="entry name" value="Calcineurin-like_PHP"/>
</dbReference>
<evidence type="ECO:0000313" key="7">
    <source>
        <dbReference type="Proteomes" id="UP000823629"/>
    </source>
</evidence>
<evidence type="ECO:0000256" key="3">
    <source>
        <dbReference type="SAM" id="MobiDB-lite"/>
    </source>
</evidence>
<dbReference type="GO" id="GO:0016788">
    <property type="term" value="F:hydrolase activity, acting on ester bonds"/>
    <property type="evidence" value="ECO:0007669"/>
    <property type="project" value="InterPro"/>
</dbReference>
<dbReference type="PANTHER" id="PTHR11575">
    <property type="entry name" value="5'-NUCLEOTIDASE-RELATED"/>
    <property type="match status" value="1"/>
</dbReference>
<reference evidence="6" key="2">
    <citation type="journal article" date="2021" name="PeerJ">
        <title>Extensive microbial diversity within the chicken gut microbiome revealed by metagenomics and culture.</title>
        <authorList>
            <person name="Gilroy R."/>
            <person name="Ravi A."/>
            <person name="Getino M."/>
            <person name="Pursley I."/>
            <person name="Horton D.L."/>
            <person name="Alikhan N.F."/>
            <person name="Baker D."/>
            <person name="Gharbi K."/>
            <person name="Hall N."/>
            <person name="Watson M."/>
            <person name="Adriaenssens E.M."/>
            <person name="Foster-Nyarko E."/>
            <person name="Jarju S."/>
            <person name="Secka A."/>
            <person name="Antonio M."/>
            <person name="Oren A."/>
            <person name="Chaudhuri R.R."/>
            <person name="La Ragione R."/>
            <person name="Hildebrand F."/>
            <person name="Pallen M.J."/>
        </authorList>
    </citation>
    <scope>NUCLEOTIDE SEQUENCE</scope>
    <source>
        <strain evidence="6">1748</strain>
    </source>
</reference>
<dbReference type="Proteomes" id="UP000823629">
    <property type="component" value="Unassembled WGS sequence"/>
</dbReference>
<dbReference type="Gene3D" id="3.90.780.10">
    <property type="entry name" value="5'-Nucleotidase, C-terminal domain"/>
    <property type="match status" value="1"/>
</dbReference>
<feature type="region of interest" description="Disordered" evidence="3">
    <location>
        <begin position="27"/>
        <end position="56"/>
    </location>
</feature>
<keyword evidence="2" id="KW-0378">Hydrolase</keyword>
<dbReference type="EMBL" id="JADING010000014">
    <property type="protein sequence ID" value="MBO8413971.1"/>
    <property type="molecule type" value="Genomic_DNA"/>
</dbReference>
<comment type="caution">
    <text evidence="6">The sequence shown here is derived from an EMBL/GenBank/DDBJ whole genome shotgun (WGS) entry which is preliminary data.</text>
</comment>
<comment type="similarity">
    <text evidence="2">Belongs to the 5'-nucleotidase family.</text>
</comment>
<dbReference type="AlphaFoldDB" id="A0A9D9D9K8"/>
<dbReference type="Pfam" id="PF02872">
    <property type="entry name" value="5_nucleotid_C"/>
    <property type="match status" value="1"/>
</dbReference>
<feature type="domain" description="Calcineurin-like phosphoesterase" evidence="4">
    <location>
        <begin position="84"/>
        <end position="288"/>
    </location>
</feature>
<evidence type="ECO:0000259" key="5">
    <source>
        <dbReference type="Pfam" id="PF02872"/>
    </source>
</evidence>
<dbReference type="Gene3D" id="3.60.21.10">
    <property type="match status" value="1"/>
</dbReference>
<evidence type="ECO:0000256" key="1">
    <source>
        <dbReference type="ARBA" id="ARBA00022729"/>
    </source>
</evidence>
<keyword evidence="1 2" id="KW-0732">Signal</keyword>
<dbReference type="SUPFAM" id="SSF56300">
    <property type="entry name" value="Metallo-dependent phosphatases"/>
    <property type="match status" value="1"/>
</dbReference>
<dbReference type="PROSITE" id="PS00786">
    <property type="entry name" value="5_NUCLEOTIDASE_2"/>
    <property type="match status" value="1"/>
</dbReference>
<evidence type="ECO:0000256" key="2">
    <source>
        <dbReference type="RuleBase" id="RU362119"/>
    </source>
</evidence>
<accession>A0A9D9D9K8</accession>
<protein>
    <submittedName>
        <fullName evidence="6">Bifunctional metallophosphatase/5'-nucleotidase</fullName>
    </submittedName>
</protein>
<name>A0A9D9D9K8_9BACL</name>
<dbReference type="InterPro" id="IPR006146">
    <property type="entry name" value="5'-Nucleotdase_CS"/>
</dbReference>
<keyword evidence="2" id="KW-0547">Nucleotide-binding</keyword>
<dbReference type="PROSITE" id="PS51257">
    <property type="entry name" value="PROKAR_LIPOPROTEIN"/>
    <property type="match status" value="1"/>
</dbReference>
<feature type="domain" description="5'-Nucleotidase C-terminal" evidence="5">
    <location>
        <begin position="389"/>
        <end position="467"/>
    </location>
</feature>
<proteinExistence type="inferred from homology"/>
<dbReference type="GO" id="GO:0009166">
    <property type="term" value="P:nucleotide catabolic process"/>
    <property type="evidence" value="ECO:0007669"/>
    <property type="project" value="InterPro"/>
</dbReference>
<dbReference type="Pfam" id="PF00149">
    <property type="entry name" value="Metallophos"/>
    <property type="match status" value="1"/>
</dbReference>
<evidence type="ECO:0000259" key="4">
    <source>
        <dbReference type="Pfam" id="PF00149"/>
    </source>
</evidence>
<evidence type="ECO:0000313" key="6">
    <source>
        <dbReference type="EMBL" id="MBO8413971.1"/>
    </source>
</evidence>
<organism evidence="6 7">
    <name type="scientific">Candidatus Scatoplasma merdavium</name>
    <dbReference type="NCBI Taxonomy" id="2840932"/>
    <lineage>
        <taxon>Bacteria</taxon>
        <taxon>Bacillati</taxon>
        <taxon>Bacillota</taxon>
        <taxon>Bacilli</taxon>
        <taxon>Bacillales</taxon>
        <taxon>Candidatus Scatoplasma</taxon>
    </lineage>
</organism>
<feature type="signal peptide" evidence="2">
    <location>
        <begin position="1"/>
        <end position="19"/>
    </location>
</feature>
<dbReference type="CDD" id="cd00845">
    <property type="entry name" value="MPP_UshA_N_like"/>
    <property type="match status" value="1"/>
</dbReference>